<dbReference type="RefSeq" id="WP_190471955.1">
    <property type="nucleotide sequence ID" value="NZ_JACJPW010000095.1"/>
</dbReference>
<keyword evidence="2" id="KW-1185">Reference proteome</keyword>
<dbReference type="AlphaFoldDB" id="A0A926VJ41"/>
<dbReference type="EMBL" id="JACJPW010000095">
    <property type="protein sequence ID" value="MBD2184816.1"/>
    <property type="molecule type" value="Genomic_DNA"/>
</dbReference>
<dbReference type="Proteomes" id="UP000641646">
    <property type="component" value="Unassembled WGS sequence"/>
</dbReference>
<sequence>MNIAYIRAKVKAYPRATPTQQIQIIRDIGVAAGLLRARDQNRYLPPAKADEVRRWLRDNQVMLKLPPVEV</sequence>
<evidence type="ECO:0000313" key="1">
    <source>
        <dbReference type="EMBL" id="MBD2184816.1"/>
    </source>
</evidence>
<organism evidence="1 2">
    <name type="scientific">Aerosakkonema funiforme FACHB-1375</name>
    <dbReference type="NCBI Taxonomy" id="2949571"/>
    <lineage>
        <taxon>Bacteria</taxon>
        <taxon>Bacillati</taxon>
        <taxon>Cyanobacteriota</taxon>
        <taxon>Cyanophyceae</taxon>
        <taxon>Oscillatoriophycideae</taxon>
        <taxon>Aerosakkonematales</taxon>
        <taxon>Aerosakkonemataceae</taxon>
        <taxon>Aerosakkonema</taxon>
    </lineage>
</organism>
<name>A0A926VJ41_9CYAN</name>
<protein>
    <submittedName>
        <fullName evidence="1">Uncharacterized protein</fullName>
    </submittedName>
</protein>
<evidence type="ECO:0000313" key="2">
    <source>
        <dbReference type="Proteomes" id="UP000641646"/>
    </source>
</evidence>
<comment type="caution">
    <text evidence="1">The sequence shown here is derived from an EMBL/GenBank/DDBJ whole genome shotgun (WGS) entry which is preliminary data.</text>
</comment>
<reference evidence="1" key="1">
    <citation type="journal article" date="2015" name="ISME J.">
        <title>Draft Genome Sequence of Streptomyces incarnatus NRRL8089, which Produces the Nucleoside Antibiotic Sinefungin.</title>
        <authorList>
            <person name="Oshima K."/>
            <person name="Hattori M."/>
            <person name="Shimizu H."/>
            <person name="Fukuda K."/>
            <person name="Nemoto M."/>
            <person name="Inagaki K."/>
            <person name="Tamura T."/>
        </authorList>
    </citation>
    <scope>NUCLEOTIDE SEQUENCE</scope>
    <source>
        <strain evidence="1">FACHB-1375</strain>
    </source>
</reference>
<reference evidence="1" key="2">
    <citation type="submission" date="2020-08" db="EMBL/GenBank/DDBJ databases">
        <authorList>
            <person name="Chen M."/>
            <person name="Teng W."/>
            <person name="Zhao L."/>
            <person name="Hu C."/>
            <person name="Zhou Y."/>
            <person name="Han B."/>
            <person name="Song L."/>
            <person name="Shu W."/>
        </authorList>
    </citation>
    <scope>NUCLEOTIDE SEQUENCE</scope>
    <source>
        <strain evidence="1">FACHB-1375</strain>
    </source>
</reference>
<accession>A0A926VJ41</accession>
<gene>
    <name evidence="1" type="ORF">H6G03_27720</name>
</gene>
<proteinExistence type="predicted"/>